<dbReference type="PANTHER" id="PTHR14776:SF1">
    <property type="entry name" value="CADHERIN-LIKE AND PC-ESTERASE DOMAIN-CONTAINING PROTEIN 1"/>
    <property type="match status" value="1"/>
</dbReference>
<evidence type="ECO:0000313" key="1">
    <source>
        <dbReference type="EMBL" id="KAJ9576768.1"/>
    </source>
</evidence>
<evidence type="ECO:0000313" key="2">
    <source>
        <dbReference type="Proteomes" id="UP001233999"/>
    </source>
</evidence>
<name>A0AAD7ZA75_DIPPU</name>
<organism evidence="1 2">
    <name type="scientific">Diploptera punctata</name>
    <name type="common">Pacific beetle cockroach</name>
    <dbReference type="NCBI Taxonomy" id="6984"/>
    <lineage>
        <taxon>Eukaryota</taxon>
        <taxon>Metazoa</taxon>
        <taxon>Ecdysozoa</taxon>
        <taxon>Arthropoda</taxon>
        <taxon>Hexapoda</taxon>
        <taxon>Insecta</taxon>
        <taxon>Pterygota</taxon>
        <taxon>Neoptera</taxon>
        <taxon>Polyneoptera</taxon>
        <taxon>Dictyoptera</taxon>
        <taxon>Blattodea</taxon>
        <taxon>Blaberoidea</taxon>
        <taxon>Blaberidae</taxon>
        <taxon>Diplopterinae</taxon>
        <taxon>Diploptera</taxon>
    </lineage>
</organism>
<gene>
    <name evidence="1" type="ORF">L9F63_025337</name>
</gene>
<accession>A0AAD7ZA75</accession>
<dbReference type="EMBL" id="JASPKZ010009410">
    <property type="protein sequence ID" value="KAJ9576768.1"/>
    <property type="molecule type" value="Genomic_DNA"/>
</dbReference>
<dbReference type="PANTHER" id="PTHR14776">
    <property type="entry name" value="CADHERIN-LIKE AND PC-ESTERASE DOMAIN-CONTAINING PROTEIN 1"/>
    <property type="match status" value="1"/>
</dbReference>
<dbReference type="Proteomes" id="UP001233999">
    <property type="component" value="Unassembled WGS sequence"/>
</dbReference>
<proteinExistence type="predicted"/>
<sequence length="102" mass="11091">ALNTTLGLGPNRISVLLQDTVSGATLNTYLLTLHRYTSAHTEPAFQSNNKYAVCGLRQECEYRISPGEPCGLQMEEESGIATWTETLDSLKQLPECSSGDAI</sequence>
<keyword evidence="2" id="KW-1185">Reference proteome</keyword>
<dbReference type="AlphaFoldDB" id="A0AAD7ZA75"/>
<protein>
    <submittedName>
        <fullName evidence="1">Uncharacterized protein</fullName>
    </submittedName>
</protein>
<reference evidence="1" key="2">
    <citation type="submission" date="2023-05" db="EMBL/GenBank/DDBJ databases">
        <authorList>
            <person name="Fouks B."/>
        </authorList>
    </citation>
    <scope>NUCLEOTIDE SEQUENCE</scope>
    <source>
        <strain evidence="1">Stay&amp;Tobe</strain>
        <tissue evidence="1">Testes</tissue>
    </source>
</reference>
<feature type="non-terminal residue" evidence="1">
    <location>
        <position position="1"/>
    </location>
</feature>
<reference evidence="1" key="1">
    <citation type="journal article" date="2023" name="IScience">
        <title>Live-bearing cockroach genome reveals convergent evolutionary mechanisms linked to viviparity in insects and beyond.</title>
        <authorList>
            <person name="Fouks B."/>
            <person name="Harrison M.C."/>
            <person name="Mikhailova A.A."/>
            <person name="Marchal E."/>
            <person name="English S."/>
            <person name="Carruthers M."/>
            <person name="Jennings E.C."/>
            <person name="Chiamaka E.L."/>
            <person name="Frigard R.A."/>
            <person name="Pippel M."/>
            <person name="Attardo G.M."/>
            <person name="Benoit J.B."/>
            <person name="Bornberg-Bauer E."/>
            <person name="Tobe S.S."/>
        </authorList>
    </citation>
    <scope>NUCLEOTIDE SEQUENCE</scope>
    <source>
        <strain evidence="1">Stay&amp;Tobe</strain>
    </source>
</reference>
<comment type="caution">
    <text evidence="1">The sequence shown here is derived from an EMBL/GenBank/DDBJ whole genome shotgun (WGS) entry which is preliminary data.</text>
</comment>
<feature type="non-terminal residue" evidence="1">
    <location>
        <position position="102"/>
    </location>
</feature>